<dbReference type="InterPro" id="IPR007867">
    <property type="entry name" value="GMC_OxRtase_C"/>
</dbReference>
<dbReference type="Pfam" id="PF05199">
    <property type="entry name" value="GMC_oxred_C"/>
    <property type="match status" value="1"/>
</dbReference>
<dbReference type="PATRIC" id="fig|1429439.4.peg.1659"/>
<dbReference type="NCBIfam" id="TIGR03970">
    <property type="entry name" value="Rv0697"/>
    <property type="match status" value="1"/>
</dbReference>
<evidence type="ECO:0000259" key="6">
    <source>
        <dbReference type="PROSITE" id="PS00624"/>
    </source>
</evidence>
<gene>
    <name evidence="7" type="ORF">ETSY2_09685</name>
</gene>
<dbReference type="PANTHER" id="PTHR11552:SF147">
    <property type="entry name" value="CHOLINE DEHYDROGENASE, MITOCHONDRIAL"/>
    <property type="match status" value="1"/>
</dbReference>
<feature type="binding site" evidence="5">
    <location>
        <position position="221"/>
    </location>
    <ligand>
        <name>FAD</name>
        <dbReference type="ChEBI" id="CHEBI:57692"/>
    </ligand>
</feature>
<dbReference type="AlphaFoldDB" id="W4MDJ1"/>
<reference evidence="7 8" key="1">
    <citation type="journal article" date="2014" name="Nature">
        <title>An environmental bacterial taxon with a large and distinct metabolic repertoire.</title>
        <authorList>
            <person name="Wilson M.C."/>
            <person name="Mori T."/>
            <person name="Ruckert C."/>
            <person name="Uria A.R."/>
            <person name="Helf M.J."/>
            <person name="Takada K."/>
            <person name="Gernert C."/>
            <person name="Steffens U.A."/>
            <person name="Heycke N."/>
            <person name="Schmitt S."/>
            <person name="Rinke C."/>
            <person name="Helfrich E.J."/>
            <person name="Brachmann A.O."/>
            <person name="Gurgui C."/>
            <person name="Wakimoto T."/>
            <person name="Kracht M."/>
            <person name="Crusemann M."/>
            <person name="Hentschel U."/>
            <person name="Abe I."/>
            <person name="Matsunaga S."/>
            <person name="Kalinowski J."/>
            <person name="Takeyama H."/>
            <person name="Piel J."/>
        </authorList>
    </citation>
    <scope>NUCLEOTIDE SEQUENCE [LARGE SCALE GENOMIC DNA]</scope>
    <source>
        <strain evidence="8">TSY2</strain>
    </source>
</reference>
<dbReference type="GO" id="GO:0016614">
    <property type="term" value="F:oxidoreductase activity, acting on CH-OH group of donors"/>
    <property type="evidence" value="ECO:0007669"/>
    <property type="project" value="InterPro"/>
</dbReference>
<accession>W4MDJ1</accession>
<protein>
    <recommendedName>
        <fullName evidence="6">Glucose-methanol-choline oxidoreductase N-terminal domain-containing protein</fullName>
    </recommendedName>
</protein>
<keyword evidence="8" id="KW-1185">Reference proteome</keyword>
<sequence length="516" mass="56811">MKYDAIIIGAGSAGCVMANRLSEDPNRSVLVLEAGPDYPNFEYLPDDLKLGNNVWLSAYGPHSWDFEAKVTPQQTKLTIPRGKATGGSSAVNGQVLYRGIPEDYDNWASWGNDEWSFLKVLPYFRKMETDMDFGGDFHGSEGPVPVKRYKPEEWLPHSQAFHQACLSAGFPDDPDQNHPESTGVSPRARNTLDGVRISMALAYLDPARHRMNLTIRGGVTVRRILFEGKRAVGVEVESVEEIFTVEGEQIVLSSGAIGSPHVLLLSGVGPTEHLREMGIDVVHDLPGVGQNLRDHPSAVVLFRVPGEPPDVQAPAIQVGLRYTVEGSYLRNDMQITPILMTSEHRPIQVAIDDEGNYLGIGCSLQLALSAGELRLQSTDPHVQPFLDYQYMTDPDGFDIERMRKAIHLIVQMSKDGAFKDLLRERITPTDTDLASDEALNDWLMQNLGTSHHVSCTCKMGPASDPMAVVSQYGQVHGMDNLWIADASVMPDCIRANTNATTIMIGERVADFMKAGK</sequence>
<proteinExistence type="inferred from homology"/>
<dbReference type="Pfam" id="PF00732">
    <property type="entry name" value="GMC_oxred_N"/>
    <property type="match status" value="1"/>
</dbReference>
<dbReference type="Gene3D" id="3.50.50.60">
    <property type="entry name" value="FAD/NAD(P)-binding domain"/>
    <property type="match status" value="1"/>
</dbReference>
<comment type="similarity">
    <text evidence="2">Belongs to the GMC oxidoreductase family.</text>
</comment>
<dbReference type="GO" id="GO:0050660">
    <property type="term" value="F:flavin adenine dinucleotide binding"/>
    <property type="evidence" value="ECO:0007669"/>
    <property type="project" value="InterPro"/>
</dbReference>
<evidence type="ECO:0000256" key="4">
    <source>
        <dbReference type="ARBA" id="ARBA00022827"/>
    </source>
</evidence>
<evidence type="ECO:0000313" key="7">
    <source>
        <dbReference type="EMBL" id="ETX07707.1"/>
    </source>
</evidence>
<comment type="caution">
    <text evidence="7">The sequence shown here is derived from an EMBL/GenBank/DDBJ whole genome shotgun (WGS) entry which is preliminary data.</text>
</comment>
<evidence type="ECO:0000313" key="8">
    <source>
        <dbReference type="Proteomes" id="UP000019140"/>
    </source>
</evidence>
<dbReference type="InterPro" id="IPR000172">
    <property type="entry name" value="GMC_OxRdtase_N"/>
</dbReference>
<dbReference type="PROSITE" id="PS51257">
    <property type="entry name" value="PROKAR_LIPOPROTEIN"/>
    <property type="match status" value="1"/>
</dbReference>
<organism evidence="7 8">
    <name type="scientific">Candidatus Entotheonella gemina</name>
    <dbReference type="NCBI Taxonomy" id="1429439"/>
    <lineage>
        <taxon>Bacteria</taxon>
        <taxon>Pseudomonadati</taxon>
        <taxon>Nitrospinota/Tectimicrobiota group</taxon>
        <taxon>Candidatus Tectimicrobiota</taxon>
        <taxon>Candidatus Entotheonellia</taxon>
        <taxon>Candidatus Entotheonellales</taxon>
        <taxon>Candidatus Entotheonellaceae</taxon>
        <taxon>Candidatus Entotheonella</taxon>
    </lineage>
</organism>
<keyword evidence="4 5" id="KW-0274">FAD</keyword>
<evidence type="ECO:0000256" key="1">
    <source>
        <dbReference type="ARBA" id="ARBA00001974"/>
    </source>
</evidence>
<feature type="binding site" evidence="5">
    <location>
        <begin position="92"/>
        <end position="95"/>
    </location>
    <ligand>
        <name>FAD</name>
        <dbReference type="ChEBI" id="CHEBI:57692"/>
    </ligand>
</feature>
<dbReference type="PIRSF" id="PIRSF000137">
    <property type="entry name" value="Alcohol_oxidase"/>
    <property type="match status" value="1"/>
</dbReference>
<keyword evidence="3" id="KW-0285">Flavoprotein</keyword>
<dbReference type="PROSITE" id="PS00624">
    <property type="entry name" value="GMC_OXRED_2"/>
    <property type="match status" value="1"/>
</dbReference>
<dbReference type="Gene3D" id="3.30.410.40">
    <property type="match status" value="1"/>
</dbReference>
<dbReference type="Proteomes" id="UP000019140">
    <property type="component" value="Unassembled WGS sequence"/>
</dbReference>
<evidence type="ECO:0000256" key="5">
    <source>
        <dbReference type="PIRSR" id="PIRSR000137-2"/>
    </source>
</evidence>
<dbReference type="InterPro" id="IPR023978">
    <property type="entry name" value="GMC_oxidoreductase_bact"/>
</dbReference>
<dbReference type="SUPFAM" id="SSF54373">
    <property type="entry name" value="FAD-linked reductases, C-terminal domain"/>
    <property type="match status" value="1"/>
</dbReference>
<dbReference type="SUPFAM" id="SSF51905">
    <property type="entry name" value="FAD/NAD(P)-binding domain"/>
    <property type="match status" value="1"/>
</dbReference>
<dbReference type="PANTHER" id="PTHR11552">
    <property type="entry name" value="GLUCOSE-METHANOL-CHOLINE GMC OXIDOREDUCTASE"/>
    <property type="match status" value="1"/>
</dbReference>
<dbReference type="InterPro" id="IPR012132">
    <property type="entry name" value="GMC_OxRdtase"/>
</dbReference>
<evidence type="ECO:0000256" key="3">
    <source>
        <dbReference type="ARBA" id="ARBA00022630"/>
    </source>
</evidence>
<comment type="cofactor">
    <cofactor evidence="1 5">
        <name>FAD</name>
        <dbReference type="ChEBI" id="CHEBI:57692"/>
    </cofactor>
</comment>
<evidence type="ECO:0000256" key="2">
    <source>
        <dbReference type="ARBA" id="ARBA00010790"/>
    </source>
</evidence>
<dbReference type="HOGENOM" id="CLU_002865_7_1_7"/>
<feature type="domain" description="Glucose-methanol-choline oxidoreductase N-terminal" evidence="6">
    <location>
        <begin position="255"/>
        <end position="269"/>
    </location>
</feature>
<dbReference type="EMBL" id="AZHX01000393">
    <property type="protein sequence ID" value="ETX07707.1"/>
    <property type="molecule type" value="Genomic_DNA"/>
</dbReference>
<name>W4MDJ1_9BACT</name>
<dbReference type="InterPro" id="IPR036188">
    <property type="entry name" value="FAD/NAD-bd_sf"/>
</dbReference>